<name>A0ABQ6CYV6_9HYPH</name>
<sequence>MTTTAANPRERRPWLDPFMGAKGAPLRALINHVTAAVEAQEQAIGARQRKRRPADQRHHETALWNSPRRLATPGPTTSESS</sequence>
<proteinExistence type="predicted"/>
<feature type="region of interest" description="Disordered" evidence="1">
    <location>
        <begin position="41"/>
        <end position="81"/>
    </location>
</feature>
<dbReference type="Proteomes" id="UP001156882">
    <property type="component" value="Unassembled WGS sequence"/>
</dbReference>
<keyword evidence="3" id="KW-1185">Reference proteome</keyword>
<organism evidence="2 3">
    <name type="scientific">Labrys miyagiensis</name>
    <dbReference type="NCBI Taxonomy" id="346912"/>
    <lineage>
        <taxon>Bacteria</taxon>
        <taxon>Pseudomonadati</taxon>
        <taxon>Pseudomonadota</taxon>
        <taxon>Alphaproteobacteria</taxon>
        <taxon>Hyphomicrobiales</taxon>
        <taxon>Xanthobacteraceae</taxon>
        <taxon>Labrys</taxon>
    </lineage>
</organism>
<accession>A0ABQ6CYV6</accession>
<dbReference type="EMBL" id="BSPC01000088">
    <property type="protein sequence ID" value="GLS23879.1"/>
    <property type="molecule type" value="Genomic_DNA"/>
</dbReference>
<protein>
    <submittedName>
        <fullName evidence="2">Uncharacterized protein</fullName>
    </submittedName>
</protein>
<comment type="caution">
    <text evidence="2">The sequence shown here is derived from an EMBL/GenBank/DDBJ whole genome shotgun (WGS) entry which is preliminary data.</text>
</comment>
<evidence type="ECO:0000256" key="1">
    <source>
        <dbReference type="SAM" id="MobiDB-lite"/>
    </source>
</evidence>
<reference evidence="3" key="1">
    <citation type="journal article" date="2019" name="Int. J. Syst. Evol. Microbiol.">
        <title>The Global Catalogue of Microorganisms (GCM) 10K type strain sequencing project: providing services to taxonomists for standard genome sequencing and annotation.</title>
        <authorList>
            <consortium name="The Broad Institute Genomics Platform"/>
            <consortium name="The Broad Institute Genome Sequencing Center for Infectious Disease"/>
            <person name="Wu L."/>
            <person name="Ma J."/>
        </authorList>
    </citation>
    <scope>NUCLEOTIDE SEQUENCE [LARGE SCALE GENOMIC DNA]</scope>
    <source>
        <strain evidence="3">NBRC 101365</strain>
    </source>
</reference>
<gene>
    <name evidence="2" type="ORF">GCM10007874_69000</name>
</gene>
<evidence type="ECO:0000313" key="3">
    <source>
        <dbReference type="Proteomes" id="UP001156882"/>
    </source>
</evidence>
<evidence type="ECO:0000313" key="2">
    <source>
        <dbReference type="EMBL" id="GLS23879.1"/>
    </source>
</evidence>